<evidence type="ECO:0000256" key="1">
    <source>
        <dbReference type="SAM" id="SignalP"/>
    </source>
</evidence>
<protein>
    <recommendedName>
        <fullName evidence="4">DinB family protein</fullName>
    </recommendedName>
</protein>
<evidence type="ECO:0000313" key="3">
    <source>
        <dbReference type="Proteomes" id="UP000474296"/>
    </source>
</evidence>
<dbReference type="Gene3D" id="1.20.120.450">
    <property type="entry name" value="dinb family like domain"/>
    <property type="match status" value="1"/>
</dbReference>
<dbReference type="AlphaFoldDB" id="A0A6M0CT19"/>
<keyword evidence="1" id="KW-0732">Signal</keyword>
<dbReference type="InterPro" id="IPR034660">
    <property type="entry name" value="DinB/YfiT-like"/>
</dbReference>
<evidence type="ECO:0008006" key="4">
    <source>
        <dbReference type="Google" id="ProtNLM"/>
    </source>
</evidence>
<dbReference type="Proteomes" id="UP000474296">
    <property type="component" value="Unassembled WGS sequence"/>
</dbReference>
<dbReference type="SUPFAM" id="SSF109854">
    <property type="entry name" value="DinB/YfiT-like putative metalloenzymes"/>
    <property type="match status" value="1"/>
</dbReference>
<name>A0A6M0CT19_9FLAO</name>
<keyword evidence="3" id="KW-1185">Reference proteome</keyword>
<organism evidence="2 3">
    <name type="scientific">Spongiivirga citrea</name>
    <dbReference type="NCBI Taxonomy" id="1481457"/>
    <lineage>
        <taxon>Bacteria</taxon>
        <taxon>Pseudomonadati</taxon>
        <taxon>Bacteroidota</taxon>
        <taxon>Flavobacteriia</taxon>
        <taxon>Flavobacteriales</taxon>
        <taxon>Flavobacteriaceae</taxon>
        <taxon>Spongiivirga</taxon>
    </lineage>
</organism>
<dbReference type="EMBL" id="JAABOQ010000006">
    <property type="protein sequence ID" value="NER18657.1"/>
    <property type="molecule type" value="Genomic_DNA"/>
</dbReference>
<proteinExistence type="predicted"/>
<dbReference type="RefSeq" id="WP_164033335.1">
    <property type="nucleotide sequence ID" value="NZ_JAABOQ010000006.1"/>
</dbReference>
<accession>A0A6M0CT19</accession>
<feature type="signal peptide" evidence="1">
    <location>
        <begin position="1"/>
        <end position="18"/>
    </location>
</feature>
<feature type="chain" id="PRO_5026653580" description="DinB family protein" evidence="1">
    <location>
        <begin position="19"/>
        <end position="196"/>
    </location>
</feature>
<sequence length="196" mass="22030">MKKIIVLFINLFIIQLMAAQEAQLPLKEIPTAPDTFSSGNMVARMIEGLGFRYYWASKDLKEEDLAYKPSDDARNIMETLQHIYGLTNVIKNGPTSTANGRGEDLSKYSYGELRKMTLDNLNEAALLMRDKTSDDVANMKVVFDRGGQTSEFPFWNMINGPIADAIYHTGQVVTMRRSNGNPINPKISVFTGKVRE</sequence>
<gene>
    <name evidence="2" type="ORF">GWK10_15665</name>
</gene>
<reference evidence="2 3" key="1">
    <citation type="submission" date="2020-01" db="EMBL/GenBank/DDBJ databases">
        <title>Spongiivirga citrea KCTC 32990T.</title>
        <authorList>
            <person name="Wang G."/>
        </authorList>
    </citation>
    <scope>NUCLEOTIDE SEQUENCE [LARGE SCALE GENOMIC DNA]</scope>
    <source>
        <strain evidence="2 3">KCTC 32990</strain>
    </source>
</reference>
<comment type="caution">
    <text evidence="2">The sequence shown here is derived from an EMBL/GenBank/DDBJ whole genome shotgun (WGS) entry which is preliminary data.</text>
</comment>
<evidence type="ECO:0000313" key="2">
    <source>
        <dbReference type="EMBL" id="NER18657.1"/>
    </source>
</evidence>